<dbReference type="PANTHER" id="PTHR15454">
    <property type="entry name" value="NISCHARIN RELATED"/>
    <property type="match status" value="1"/>
</dbReference>
<dbReference type="Gene3D" id="3.10.20.90">
    <property type="entry name" value="Phosphatidylinositol 3-kinase Catalytic Subunit, Chain A, domain 1"/>
    <property type="match status" value="1"/>
</dbReference>
<dbReference type="SUPFAM" id="SSF52047">
    <property type="entry name" value="RNI-like"/>
    <property type="match status" value="1"/>
</dbReference>
<dbReference type="OrthoDB" id="5273213at2759"/>
<reference evidence="9" key="1">
    <citation type="submission" date="2019-03" db="EMBL/GenBank/DDBJ databases">
        <title>Long read genome sequence of the mycoparasitic Pythium oligandrum ATCC 38472 isolated from sugarbeet rhizosphere.</title>
        <authorList>
            <person name="Gaulin E."/>
        </authorList>
    </citation>
    <scope>NUCLEOTIDE SEQUENCE</scope>
    <source>
        <strain evidence="9">ATCC 38472_TT</strain>
    </source>
</reference>
<dbReference type="Proteomes" id="UP000794436">
    <property type="component" value="Unassembled WGS sequence"/>
</dbReference>
<proteinExistence type="inferred from homology"/>
<protein>
    <recommendedName>
        <fullName evidence="8">Ubiquitin-like domain-containing protein</fullName>
    </recommendedName>
</protein>
<dbReference type="InterPro" id="IPR029071">
    <property type="entry name" value="Ubiquitin-like_domsf"/>
</dbReference>
<keyword evidence="6" id="KW-0143">Chaperone</keyword>
<dbReference type="InterPro" id="IPR036859">
    <property type="entry name" value="CAP-Gly_dom_sf"/>
</dbReference>
<dbReference type="Pfam" id="PF14560">
    <property type="entry name" value="Ubiquitin_2"/>
    <property type="match status" value="1"/>
</dbReference>
<dbReference type="EMBL" id="SPLM01000145">
    <property type="protein sequence ID" value="TMW56600.1"/>
    <property type="molecule type" value="Genomic_DNA"/>
</dbReference>
<evidence type="ECO:0000313" key="10">
    <source>
        <dbReference type="Proteomes" id="UP000794436"/>
    </source>
</evidence>
<keyword evidence="3" id="KW-0963">Cytoplasm</keyword>
<accession>A0A8K1C586</accession>
<dbReference type="InterPro" id="IPR032675">
    <property type="entry name" value="LRR_dom_sf"/>
</dbReference>
<dbReference type="SUPFAM" id="SSF54236">
    <property type="entry name" value="Ubiquitin-like"/>
    <property type="match status" value="1"/>
</dbReference>
<organism evidence="9 10">
    <name type="scientific">Pythium oligandrum</name>
    <name type="common">Mycoparasitic fungus</name>
    <dbReference type="NCBI Taxonomy" id="41045"/>
    <lineage>
        <taxon>Eukaryota</taxon>
        <taxon>Sar</taxon>
        <taxon>Stramenopiles</taxon>
        <taxon>Oomycota</taxon>
        <taxon>Peronosporomycetes</taxon>
        <taxon>Pythiales</taxon>
        <taxon>Pythiaceae</taxon>
        <taxon>Pythium</taxon>
    </lineage>
</organism>
<dbReference type="SMART" id="SM00365">
    <property type="entry name" value="LRR_SD22"/>
    <property type="match status" value="3"/>
</dbReference>
<comment type="similarity">
    <text evidence="2">Belongs to the TBCE family.</text>
</comment>
<dbReference type="GO" id="GO:0005737">
    <property type="term" value="C:cytoplasm"/>
    <property type="evidence" value="ECO:0007669"/>
    <property type="project" value="UniProtKB-SubCell"/>
</dbReference>
<evidence type="ECO:0000256" key="5">
    <source>
        <dbReference type="ARBA" id="ARBA00022737"/>
    </source>
</evidence>
<evidence type="ECO:0000256" key="6">
    <source>
        <dbReference type="ARBA" id="ARBA00023186"/>
    </source>
</evidence>
<dbReference type="Pfam" id="PF01302">
    <property type="entry name" value="CAP_GLY"/>
    <property type="match status" value="1"/>
</dbReference>
<dbReference type="AlphaFoldDB" id="A0A8K1C586"/>
<feature type="region of interest" description="Disordered" evidence="7">
    <location>
        <begin position="110"/>
        <end position="129"/>
    </location>
</feature>
<comment type="subcellular location">
    <subcellularLocation>
        <location evidence="1">Cytoplasm</location>
    </subcellularLocation>
</comment>
<feature type="domain" description="Ubiquitin-like" evidence="8">
    <location>
        <begin position="495"/>
        <end position="573"/>
    </location>
</feature>
<dbReference type="InterPro" id="IPR044079">
    <property type="entry name" value="Ubl_TBCE"/>
</dbReference>
<gene>
    <name evidence="9" type="ORF">Poli38472_006610</name>
</gene>
<keyword evidence="4" id="KW-0433">Leucine-rich repeat</keyword>
<name>A0A8K1C586_PYTOL</name>
<dbReference type="PROSITE" id="PS51450">
    <property type="entry name" value="LRR"/>
    <property type="match status" value="1"/>
</dbReference>
<evidence type="ECO:0000256" key="7">
    <source>
        <dbReference type="SAM" id="MobiDB-lite"/>
    </source>
</evidence>
<keyword evidence="5" id="KW-0677">Repeat</keyword>
<evidence type="ECO:0000313" key="9">
    <source>
        <dbReference type="EMBL" id="TMW56600.1"/>
    </source>
</evidence>
<dbReference type="SUPFAM" id="SSF74924">
    <property type="entry name" value="Cap-Gly domain"/>
    <property type="match status" value="1"/>
</dbReference>
<dbReference type="InterPro" id="IPR001611">
    <property type="entry name" value="Leu-rich_rpt"/>
</dbReference>
<evidence type="ECO:0000256" key="4">
    <source>
        <dbReference type="ARBA" id="ARBA00022614"/>
    </source>
</evidence>
<dbReference type="PROSITE" id="PS50053">
    <property type="entry name" value="UBIQUITIN_2"/>
    <property type="match status" value="1"/>
</dbReference>
<dbReference type="InterPro" id="IPR000938">
    <property type="entry name" value="CAP-Gly_domain"/>
</dbReference>
<dbReference type="InterPro" id="IPR000626">
    <property type="entry name" value="Ubiquitin-like_dom"/>
</dbReference>
<comment type="caution">
    <text evidence="9">The sequence shown here is derived from an EMBL/GenBank/DDBJ whole genome shotgun (WGS) entry which is preliminary data.</text>
</comment>
<sequence>MELVVGDRIEDERGSRGTIRYIGSVATSKDASTVYYGVEWDEWGRGLNDGSVTLPSGERVVYFDGPAGRISSPHGTLEYKCSFLKKAKLLAGAKRATLIERLLERYDRSAADGEQGGDEENGGKAIPGRDAVVTGEVGTTLGSQRPIELVGVQKLRTQQKLDTIEKISLSHCQITSLGASVTSPLATLAPQITELDLSFNLLRSWDAVFEIIEELPLLDSLMLSGNRLRYDSAKYASQLEGRRYANVKALVLNQTFIAWEQLGAILHRHFPSITELYLASNGISDGDLAQTLPSEASDTWLKSLEILDLSDNGLKSWKVIENTLGTALVNLKQLIVNNNQISTLSVTSESTASPFAELNSLSLNYNLIDTWSSIDALNKFERLHSLRFMRNPLTAQMGVGEARTLVIARAAYLQVFNASPIQSKERTDAEQMYLKRILHELAAAKDSKEQEATVLASHRRYKQLCGAYPDVVASATARGGGTGGPTTLGSSLIQVKIIPMTMNATTFDPLTKRMPQTMKLSQIKILVEKKFGIPSGDQLLAFRMDAKSMPQPLDDDSCELSYYGLQDEAEILVNDSS</sequence>
<keyword evidence="10" id="KW-1185">Reference proteome</keyword>
<dbReference type="CDD" id="cd17044">
    <property type="entry name" value="Ubl_TBCE"/>
    <property type="match status" value="1"/>
</dbReference>
<dbReference type="Pfam" id="PF14580">
    <property type="entry name" value="LRR_9"/>
    <property type="match status" value="1"/>
</dbReference>
<evidence type="ECO:0000256" key="1">
    <source>
        <dbReference type="ARBA" id="ARBA00004496"/>
    </source>
</evidence>
<evidence type="ECO:0000259" key="8">
    <source>
        <dbReference type="PROSITE" id="PS50053"/>
    </source>
</evidence>
<dbReference type="Gene3D" id="2.30.30.190">
    <property type="entry name" value="CAP Gly-rich-like domain"/>
    <property type="match status" value="1"/>
</dbReference>
<evidence type="ECO:0000256" key="3">
    <source>
        <dbReference type="ARBA" id="ARBA00022490"/>
    </source>
</evidence>
<evidence type="ECO:0000256" key="2">
    <source>
        <dbReference type="ARBA" id="ARBA00006286"/>
    </source>
</evidence>
<dbReference type="Gene3D" id="3.80.10.10">
    <property type="entry name" value="Ribonuclease Inhibitor"/>
    <property type="match status" value="2"/>
</dbReference>
<dbReference type="SMART" id="SM01052">
    <property type="entry name" value="CAP_GLY"/>
    <property type="match status" value="1"/>
</dbReference>